<comment type="caution">
    <text evidence="4">The sequence shown here is derived from an EMBL/GenBank/DDBJ whole genome shotgun (WGS) entry which is preliminary data.</text>
</comment>
<evidence type="ECO:0000256" key="2">
    <source>
        <dbReference type="ARBA" id="ARBA00023027"/>
    </source>
</evidence>
<feature type="domain" description="D-isomer specific 2-hydroxyacid dehydrogenase NAD-binding" evidence="3">
    <location>
        <begin position="118"/>
        <end position="295"/>
    </location>
</feature>
<dbReference type="InterPro" id="IPR006140">
    <property type="entry name" value="D-isomer_DH_NAD-bd"/>
</dbReference>
<dbReference type="Gene3D" id="3.40.50.720">
    <property type="entry name" value="NAD(P)-binding Rossmann-like Domain"/>
    <property type="match status" value="2"/>
</dbReference>
<sequence>MNRKSARLLAILNEEESRTFFPCGLDAASGGIPWELKQVLPENCTNLEDLIREYQPTVIIGAWSTPLLPEVDGQSPAPYYCHVCGSVRKQVPRTMIEKGMIVTNWGNTVAAIVAETALMLALASLRNLTHHFYAIHLEDAWRRETPIPAESLYGARIGIHGFGLIGQELSSLLKPFGVRTFAYDPYQDESVFKAKGVSTESSLEELFSSSDVLFECCALTDKTHGIVSRSLLESMPNGALFVNVARGKLVDQSALTERVANGFLRAGLDVFDNEPLAGDSLLRGERNLVATPHIGGNTADARVKAGRLALANIKRFLNGEELTSTVSPEQFDMMT</sequence>
<evidence type="ECO:0000256" key="1">
    <source>
        <dbReference type="ARBA" id="ARBA00023002"/>
    </source>
</evidence>
<dbReference type="GO" id="GO:0005829">
    <property type="term" value="C:cytosol"/>
    <property type="evidence" value="ECO:0007669"/>
    <property type="project" value="TreeGrafter"/>
</dbReference>
<evidence type="ECO:0000259" key="3">
    <source>
        <dbReference type="Pfam" id="PF02826"/>
    </source>
</evidence>
<keyword evidence="5" id="KW-1185">Reference proteome</keyword>
<protein>
    <recommendedName>
        <fullName evidence="3">D-isomer specific 2-hydroxyacid dehydrogenase NAD-binding domain-containing protein</fullName>
    </recommendedName>
</protein>
<dbReference type="GO" id="GO:0051287">
    <property type="term" value="F:NAD binding"/>
    <property type="evidence" value="ECO:0007669"/>
    <property type="project" value="InterPro"/>
</dbReference>
<dbReference type="GO" id="GO:0030267">
    <property type="term" value="F:glyoxylate reductase (NADPH) activity"/>
    <property type="evidence" value="ECO:0007669"/>
    <property type="project" value="TreeGrafter"/>
</dbReference>
<dbReference type="Pfam" id="PF02826">
    <property type="entry name" value="2-Hacid_dh_C"/>
    <property type="match status" value="1"/>
</dbReference>
<accession>A0A7X1E4K2</accession>
<dbReference type="RefSeq" id="WP_185693296.1">
    <property type="nucleotide sequence ID" value="NZ_JACHVA010000101.1"/>
</dbReference>
<dbReference type="GO" id="GO:0016618">
    <property type="term" value="F:hydroxypyruvate reductase [NAD(P)H] activity"/>
    <property type="evidence" value="ECO:0007669"/>
    <property type="project" value="TreeGrafter"/>
</dbReference>
<gene>
    <name evidence="4" type="ORF">H5P30_12680</name>
</gene>
<proteinExistence type="predicted"/>
<dbReference type="AlphaFoldDB" id="A0A7X1E4K2"/>
<keyword evidence="1" id="KW-0560">Oxidoreductase</keyword>
<dbReference type="SUPFAM" id="SSF51735">
    <property type="entry name" value="NAD(P)-binding Rossmann-fold domains"/>
    <property type="match status" value="1"/>
</dbReference>
<dbReference type="PROSITE" id="PS00671">
    <property type="entry name" value="D_2_HYDROXYACID_DH_3"/>
    <property type="match status" value="1"/>
</dbReference>
<keyword evidence="2" id="KW-0520">NAD</keyword>
<dbReference type="InterPro" id="IPR036291">
    <property type="entry name" value="NAD(P)-bd_dom_sf"/>
</dbReference>
<organism evidence="4 5">
    <name type="scientific">Puniceicoccus vermicola</name>
    <dbReference type="NCBI Taxonomy" id="388746"/>
    <lineage>
        <taxon>Bacteria</taxon>
        <taxon>Pseudomonadati</taxon>
        <taxon>Verrucomicrobiota</taxon>
        <taxon>Opitutia</taxon>
        <taxon>Puniceicoccales</taxon>
        <taxon>Puniceicoccaceae</taxon>
        <taxon>Puniceicoccus</taxon>
    </lineage>
</organism>
<dbReference type="Proteomes" id="UP000525652">
    <property type="component" value="Unassembled WGS sequence"/>
</dbReference>
<dbReference type="PANTHER" id="PTHR10996">
    <property type="entry name" value="2-HYDROXYACID DEHYDROGENASE-RELATED"/>
    <property type="match status" value="1"/>
</dbReference>
<evidence type="ECO:0000313" key="5">
    <source>
        <dbReference type="Proteomes" id="UP000525652"/>
    </source>
</evidence>
<evidence type="ECO:0000313" key="4">
    <source>
        <dbReference type="EMBL" id="MBC2602630.1"/>
    </source>
</evidence>
<name>A0A7X1E4K2_9BACT</name>
<dbReference type="InterPro" id="IPR029753">
    <property type="entry name" value="D-isomer_DH_CS"/>
</dbReference>
<dbReference type="EMBL" id="JACHVA010000101">
    <property type="protein sequence ID" value="MBC2602630.1"/>
    <property type="molecule type" value="Genomic_DNA"/>
</dbReference>
<dbReference type="InterPro" id="IPR050223">
    <property type="entry name" value="D-isomer_2-hydroxyacid_DH"/>
</dbReference>
<dbReference type="PANTHER" id="PTHR10996:SF178">
    <property type="entry name" value="2-HYDROXYACID DEHYDROGENASE YGL185C-RELATED"/>
    <property type="match status" value="1"/>
</dbReference>
<reference evidence="4 5" key="1">
    <citation type="submission" date="2020-07" db="EMBL/GenBank/DDBJ databases">
        <authorList>
            <person name="Feng X."/>
        </authorList>
    </citation>
    <scope>NUCLEOTIDE SEQUENCE [LARGE SCALE GENOMIC DNA]</scope>
    <source>
        <strain evidence="4 5">JCM14086</strain>
    </source>
</reference>